<feature type="transmembrane region" description="Helical" evidence="1">
    <location>
        <begin position="687"/>
        <end position="704"/>
    </location>
</feature>
<gene>
    <name evidence="3" type="primary">Aste57867_25132</name>
    <name evidence="2" type="ORF">As57867_025054</name>
    <name evidence="3" type="ORF">ASTE57867_25132</name>
</gene>
<feature type="transmembrane region" description="Helical" evidence="1">
    <location>
        <begin position="711"/>
        <end position="734"/>
    </location>
</feature>
<dbReference type="EMBL" id="VJMH01007483">
    <property type="protein sequence ID" value="KAF0682833.1"/>
    <property type="molecule type" value="Genomic_DNA"/>
</dbReference>
<sequence length="1796" mass="200141">MATNRRVHPTTLLNYTSRSRPHLPWALLGCVYLALSLMVSSYYTMSLHPSFLNDLWWAKYNATGHQAFLVDFFNTVLAPTTSSRTVDILAPSATIDQTYSDMVATTQVYPSSARRVVLHDVAPLLHDAVVGLRAFTIQTCAALDTQYCWIDFNRTFELAHTVHRQQRCDARYSTNAAVYLEPVLRNQAWDDFMQNCGGDASDFQVAIYAWLDAMPVGQVWLATTSVAFQITTVDQEVVYWSDHGIRSFTLQWQNFWQTGITDSMWIENALGRQQPVALKSIAGVGHAWTSVVMYWNFLNDLYVAAGAGRSLIRSANNSFLNAPMLDLEGMLGLQDSNGDYVNQVQLFRTSVGPFLSVDNFYVVAPQDLVAYFHAFQSALYGTLRNQPDLQRSLDAVPSLTVMPTPPAWSNPSFVFYGGNPMCLSEAPLPYVQETFSFNDVCGSHLPLTVTITKDSAMLAAFSLSSPTQIVAACTLQTGNPNCQNTLESVTKLLLSFPAVSTAIAPYLQPAIAAITTLNVSLMQFAANDDASNWTLLHQPLLEDPTWMFYGWILLNDFILGKREVVTFEGDVSTLVLISALDEPLPFVSSTATITSATRLIYFLVLYTTVALGVLAVLCILGVFLIRCQLHGQNLFWFNRIASSIWIGRPLMFIRGVTAMLVLSTTQLSLVQTPTLGHARFEFDARPMLATMVIAGEATWVLYVAQDFLAVVALRFTIIYGPLSCYISWLAIVILELTWPVMPTITICCSCATRNLDTSVQCTSGVLQIGSFQRVIVIASIFLGSVVLGSVASGLYRLAGRPATVEAQVVRYELGVADIFFTSTHVSDGRSWTLDKVSCLMAGLVHFKWRQTPYTFDIKLWVVQQDVTVSAVAITFSSLSKQRTIISQFLSPPNANDVEFPSIWRTRLKFTMTTLGVLYALGSIISSSLYLQASQVNLANDMFWANFSISTTHPFLANWLNEQLILGVTSAVLYLDTESISQYGLEASADAPIYFPENYGALMQFSKLNSIEATVLGLRSMDTCRTPWIFTQYCYLDFDQKWEMANSADRQGRCEQMTTNGAVFMESILRNIDFDEYYSCWGQAFDSTIAIDLQRTIAGQTWLTTTSAKVKPTVSEEIALWKSKHIVSFTTQWQNFKLIGYLNSYNIVNAYDASYQFTLRSQYSKFRLNEQTTFKMYWGLANDFLAATNNNSAISGCSLLRTSAAFAFSNTTAQSVLFEYSILSSPMATSLTIMSTTVGPFGAVDMIFVPCPEEITATIRLIHVVLRQALAASIKTQAMYNQISNPINAWLPVPKAWTDINFLSVGGSPVCPEATLGSGSPVTSGMLEFLRWDKTCSALAVTGTLDPDIENMVVSVILANMSYESPDRISATCAQNPQFVPECLQLLNETLGFVSLNLANYLGTFAPFVLNANNMVRELNIQFIQFGQLNTTSPVTLYELNVLDPTQPEFTYFSWHYLLDWVFGQRDVVSFRGDYGTRTVLSEYLMQTPSHVNMAENPTTLSFYLQITLVYITVSMITIAALTLLYIILARGHIEPLNLFELQRVGAMVWIGRPLLLVRSLTAIALLSTATVDLVFNGYITYFNVVSNPWYKTVLAANEVTWMVAIVNDIAMALTKEHTIYYATSNSILVWLVVVTLSLVSPIRHSMTIDNQCHLAQVDFQVICTSGYVTIGYISRLATIIFVALGCNILCYVATRTVVQTPSPNKIDSCFVYAGGRYLFLTSDWVHDDVYYMDRASATLNGILTLRWRRVMFGFDLKLWRVFQVDLHKNMLDISPNHKLADAAKFAIPLNVNLSRC</sequence>
<feature type="transmembrane region" description="Helical" evidence="1">
    <location>
        <begin position="645"/>
        <end position="667"/>
    </location>
</feature>
<keyword evidence="4" id="KW-1185">Reference proteome</keyword>
<feature type="transmembrane region" description="Helical" evidence="1">
    <location>
        <begin position="1619"/>
        <end position="1639"/>
    </location>
</feature>
<feature type="transmembrane region" description="Helical" evidence="1">
    <location>
        <begin position="23"/>
        <end position="43"/>
    </location>
</feature>
<feature type="transmembrane region" description="Helical" evidence="1">
    <location>
        <begin position="909"/>
        <end position="930"/>
    </location>
</feature>
<dbReference type="EMBL" id="CAADRA010007509">
    <property type="protein sequence ID" value="VFU01763.1"/>
    <property type="molecule type" value="Genomic_DNA"/>
</dbReference>
<keyword evidence="1" id="KW-1133">Transmembrane helix</keyword>
<reference evidence="2" key="2">
    <citation type="submission" date="2019-06" db="EMBL/GenBank/DDBJ databases">
        <title>Genomics analysis of Aphanomyces spp. identifies a new class of oomycete effector associated with host adaptation.</title>
        <authorList>
            <person name="Gaulin E."/>
        </authorList>
    </citation>
    <scope>NUCLEOTIDE SEQUENCE</scope>
    <source>
        <strain evidence="2">CBS 578.67</strain>
    </source>
</reference>
<protein>
    <submittedName>
        <fullName evidence="3">Aste57867_25132 protein</fullName>
    </submittedName>
</protein>
<name>A0A485LSC8_9STRA</name>
<feature type="transmembrane region" description="Helical" evidence="1">
    <location>
        <begin position="599"/>
        <end position="625"/>
    </location>
</feature>
<feature type="transmembrane region" description="Helical" evidence="1">
    <location>
        <begin position="1672"/>
        <end position="1693"/>
    </location>
</feature>
<keyword evidence="1" id="KW-0812">Transmembrane</keyword>
<reference evidence="3 4" key="1">
    <citation type="submission" date="2019-03" db="EMBL/GenBank/DDBJ databases">
        <authorList>
            <person name="Gaulin E."/>
            <person name="Dumas B."/>
        </authorList>
    </citation>
    <scope>NUCLEOTIDE SEQUENCE [LARGE SCALE GENOMIC DNA]</scope>
    <source>
        <strain evidence="3">CBS 568.67</strain>
    </source>
</reference>
<accession>A0A485LSC8</accession>
<dbReference type="OrthoDB" id="73567at2759"/>
<evidence type="ECO:0000313" key="4">
    <source>
        <dbReference type="Proteomes" id="UP000332933"/>
    </source>
</evidence>
<organism evidence="3 4">
    <name type="scientific">Aphanomyces stellatus</name>
    <dbReference type="NCBI Taxonomy" id="120398"/>
    <lineage>
        <taxon>Eukaryota</taxon>
        <taxon>Sar</taxon>
        <taxon>Stramenopiles</taxon>
        <taxon>Oomycota</taxon>
        <taxon>Saprolegniomycetes</taxon>
        <taxon>Saprolegniales</taxon>
        <taxon>Verrucalvaceae</taxon>
        <taxon>Aphanomyces</taxon>
    </lineage>
</organism>
<feature type="transmembrane region" description="Helical" evidence="1">
    <location>
        <begin position="774"/>
        <end position="795"/>
    </location>
</feature>
<feature type="transmembrane region" description="Helical" evidence="1">
    <location>
        <begin position="1549"/>
        <end position="1569"/>
    </location>
</feature>
<proteinExistence type="predicted"/>
<dbReference type="Proteomes" id="UP000332933">
    <property type="component" value="Unassembled WGS sequence"/>
</dbReference>
<evidence type="ECO:0000256" key="1">
    <source>
        <dbReference type="SAM" id="Phobius"/>
    </source>
</evidence>
<keyword evidence="1" id="KW-0472">Membrane</keyword>
<evidence type="ECO:0000313" key="2">
    <source>
        <dbReference type="EMBL" id="KAF0682833.1"/>
    </source>
</evidence>
<feature type="transmembrane region" description="Helical" evidence="1">
    <location>
        <begin position="1502"/>
        <end position="1528"/>
    </location>
</feature>
<evidence type="ECO:0000313" key="3">
    <source>
        <dbReference type="EMBL" id="VFU01763.1"/>
    </source>
</evidence>